<dbReference type="HOGENOM" id="CLU_3138415_0_0_10"/>
<evidence type="ECO:0000313" key="2">
    <source>
        <dbReference type="Proteomes" id="UP000006657"/>
    </source>
</evidence>
<keyword evidence="2" id="KW-1185">Reference proteome</keyword>
<dbReference type="EMBL" id="CP002544">
    <property type="protein sequence ID" value="ADY31162.1"/>
    <property type="molecule type" value="Genomic_DNA"/>
</dbReference>
<dbReference type="KEGG" id="osp:Odosp_0047"/>
<proteinExistence type="predicted"/>
<sequence>MKKTTQTISIFSWKRIILKGFTNKCNVGTEYLISEFVVNSDWRTFGSDR</sequence>
<gene>
    <name evidence="1" type="ordered locus">Odosp_0047</name>
</gene>
<dbReference type="Proteomes" id="UP000006657">
    <property type="component" value="Chromosome"/>
</dbReference>
<reference evidence="1 2" key="1">
    <citation type="journal article" date="2011" name="Stand. Genomic Sci.">
        <title>Complete genome sequence of Odoribacter splanchnicus type strain (1651/6).</title>
        <authorList>
            <consortium name="US DOE Joint Genome Institute (JGI-PGF)"/>
            <person name="Goker M."/>
            <person name="Gronow S."/>
            <person name="Zeytun A."/>
            <person name="Nolan M."/>
            <person name="Lucas S."/>
            <person name="Lapidus A."/>
            <person name="Hammon N."/>
            <person name="Deshpande S."/>
            <person name="Cheng J.F."/>
            <person name="Pitluck S."/>
            <person name="Liolios K."/>
            <person name="Pagani I."/>
            <person name="Ivanova N."/>
            <person name="Mavromatis K."/>
            <person name="Ovchinikova G."/>
            <person name="Pati A."/>
            <person name="Tapia R."/>
            <person name="Han C."/>
            <person name="Goodwin L."/>
            <person name="Chen A."/>
            <person name="Palaniappan K."/>
            <person name="Land M."/>
            <person name="Hauser L."/>
            <person name="Jeffries C.D."/>
            <person name="Brambilla E.M."/>
            <person name="Rohde M."/>
            <person name="Detter J.C."/>
            <person name="Woyke T."/>
            <person name="Bristow J."/>
            <person name="Markowitz V."/>
            <person name="Hugenholtz P."/>
            <person name="Eisen J.A."/>
            <person name="Kyrpides N.C."/>
            <person name="Klenk H.P."/>
        </authorList>
    </citation>
    <scope>NUCLEOTIDE SEQUENCE [LARGE SCALE GENOMIC DNA]</scope>
    <source>
        <strain evidence="2">ATCC 29572 / DSM 20712 / JCM 15291 / NCTC 10825 / 1651/6</strain>
    </source>
</reference>
<dbReference type="PaxDb" id="709991-Odosp_0047"/>
<organism evidence="1 2">
    <name type="scientific">Odoribacter splanchnicus (strain ATCC 29572 / DSM 20712 / CIP 104287 / JCM 15291 / NCTC 10825 / 1651/6)</name>
    <name type="common">Bacteroides splanchnicus</name>
    <dbReference type="NCBI Taxonomy" id="709991"/>
    <lineage>
        <taxon>Bacteria</taxon>
        <taxon>Pseudomonadati</taxon>
        <taxon>Bacteroidota</taxon>
        <taxon>Bacteroidia</taxon>
        <taxon>Bacteroidales</taxon>
        <taxon>Odoribacteraceae</taxon>
        <taxon>Odoribacter</taxon>
    </lineage>
</organism>
<protein>
    <submittedName>
        <fullName evidence="1">Uncharacterized protein</fullName>
    </submittedName>
</protein>
<name>F9ZC22_ODOSD</name>
<accession>F9ZC22</accession>
<dbReference type="AlphaFoldDB" id="F9ZC22"/>
<evidence type="ECO:0000313" key="1">
    <source>
        <dbReference type="EMBL" id="ADY31162.1"/>
    </source>
</evidence>